<name>A0A2N5VZ85_9BASI</name>
<dbReference type="EMBL" id="PGCJ01000034">
    <property type="protein sequence ID" value="PLW55303.1"/>
    <property type="molecule type" value="Genomic_DNA"/>
</dbReference>
<organism evidence="1 2">
    <name type="scientific">Puccinia coronata f. sp. avenae</name>
    <dbReference type="NCBI Taxonomy" id="200324"/>
    <lineage>
        <taxon>Eukaryota</taxon>
        <taxon>Fungi</taxon>
        <taxon>Dikarya</taxon>
        <taxon>Basidiomycota</taxon>
        <taxon>Pucciniomycotina</taxon>
        <taxon>Pucciniomycetes</taxon>
        <taxon>Pucciniales</taxon>
        <taxon>Pucciniaceae</taxon>
        <taxon>Puccinia</taxon>
    </lineage>
</organism>
<dbReference type="Proteomes" id="UP000235388">
    <property type="component" value="Unassembled WGS sequence"/>
</dbReference>
<comment type="caution">
    <text evidence="1">The sequence shown here is derived from an EMBL/GenBank/DDBJ whole genome shotgun (WGS) entry which is preliminary data.</text>
</comment>
<proteinExistence type="predicted"/>
<dbReference type="AlphaFoldDB" id="A0A2N5VZ85"/>
<sequence length="116" mass="12980">MEHRVYTPHGKRKSCCGKGKVNISSVDNNAPKFQQLLKDLFTGKSKRINCFRISGSMTHKIPGIEPGNPNKAVFTQIFVLGNHGKEEAHYRIMKAQGKGKGAWAKLTMDVKTIKRL</sequence>
<keyword evidence="2" id="KW-1185">Reference proteome</keyword>
<evidence type="ECO:0000313" key="2">
    <source>
        <dbReference type="Proteomes" id="UP000235388"/>
    </source>
</evidence>
<gene>
    <name evidence="1" type="ORF">PCANC_10556</name>
</gene>
<accession>A0A2N5VZ85</accession>
<evidence type="ECO:0000313" key="1">
    <source>
        <dbReference type="EMBL" id="PLW55303.1"/>
    </source>
</evidence>
<reference evidence="1 2" key="1">
    <citation type="submission" date="2017-11" db="EMBL/GenBank/DDBJ databases">
        <title>De novo assembly and phasing of dikaryotic genomes from two isolates of Puccinia coronata f. sp. avenae, the causal agent of oat crown rust.</title>
        <authorList>
            <person name="Miller M.E."/>
            <person name="Zhang Y."/>
            <person name="Omidvar V."/>
            <person name="Sperschneider J."/>
            <person name="Schwessinger B."/>
            <person name="Raley C."/>
            <person name="Palmer J.M."/>
            <person name="Garnica D."/>
            <person name="Upadhyaya N."/>
            <person name="Rathjen J."/>
            <person name="Taylor J.M."/>
            <person name="Park R.F."/>
            <person name="Dodds P.N."/>
            <person name="Hirsch C.D."/>
            <person name="Kianian S.F."/>
            <person name="Figueroa M."/>
        </authorList>
    </citation>
    <scope>NUCLEOTIDE SEQUENCE [LARGE SCALE GENOMIC DNA]</scope>
    <source>
        <strain evidence="1">12NC29</strain>
    </source>
</reference>
<protein>
    <submittedName>
        <fullName evidence="1">Uncharacterized protein</fullName>
    </submittedName>
</protein>